<evidence type="ECO:0000313" key="1">
    <source>
        <dbReference type="EMBL" id="JAH62187.1"/>
    </source>
</evidence>
<sequence>MCAWEHHSAIRFQVPHPFLKHTLASLRCTC</sequence>
<reference evidence="1" key="2">
    <citation type="journal article" date="2015" name="Fish Shellfish Immunol.">
        <title>Early steps in the European eel (Anguilla anguilla)-Vibrio vulnificus interaction in the gills: Role of the RtxA13 toxin.</title>
        <authorList>
            <person name="Callol A."/>
            <person name="Pajuelo D."/>
            <person name="Ebbesson L."/>
            <person name="Teles M."/>
            <person name="MacKenzie S."/>
            <person name="Amaro C."/>
        </authorList>
    </citation>
    <scope>NUCLEOTIDE SEQUENCE</scope>
</reference>
<organism evidence="1">
    <name type="scientific">Anguilla anguilla</name>
    <name type="common">European freshwater eel</name>
    <name type="synonym">Muraena anguilla</name>
    <dbReference type="NCBI Taxonomy" id="7936"/>
    <lineage>
        <taxon>Eukaryota</taxon>
        <taxon>Metazoa</taxon>
        <taxon>Chordata</taxon>
        <taxon>Craniata</taxon>
        <taxon>Vertebrata</taxon>
        <taxon>Euteleostomi</taxon>
        <taxon>Actinopterygii</taxon>
        <taxon>Neopterygii</taxon>
        <taxon>Teleostei</taxon>
        <taxon>Anguilliformes</taxon>
        <taxon>Anguillidae</taxon>
        <taxon>Anguilla</taxon>
    </lineage>
</organism>
<proteinExistence type="predicted"/>
<accession>A0A0E9U8W3</accession>
<protein>
    <submittedName>
        <fullName evidence="1">Uncharacterized protein</fullName>
    </submittedName>
</protein>
<reference evidence="1" key="1">
    <citation type="submission" date="2014-11" db="EMBL/GenBank/DDBJ databases">
        <authorList>
            <person name="Amaro Gonzalez C."/>
        </authorList>
    </citation>
    <scope>NUCLEOTIDE SEQUENCE</scope>
</reference>
<dbReference type="EMBL" id="GBXM01046390">
    <property type="protein sequence ID" value="JAH62187.1"/>
    <property type="molecule type" value="Transcribed_RNA"/>
</dbReference>
<name>A0A0E9U8W3_ANGAN</name>
<dbReference type="AlphaFoldDB" id="A0A0E9U8W3"/>